<accession>A0A2S9YLT6</accession>
<name>A0A2S9YLT6_9BACT</name>
<proteinExistence type="predicted"/>
<protein>
    <submittedName>
        <fullName evidence="1">Uncharacterized protein</fullName>
    </submittedName>
</protein>
<dbReference type="Proteomes" id="UP000238823">
    <property type="component" value="Unassembled WGS sequence"/>
</dbReference>
<evidence type="ECO:0000313" key="1">
    <source>
        <dbReference type="EMBL" id="PRQ06002.1"/>
    </source>
</evidence>
<comment type="caution">
    <text evidence="1">The sequence shown here is derived from an EMBL/GenBank/DDBJ whole genome shotgun (WGS) entry which is preliminary data.</text>
</comment>
<organism evidence="1 2">
    <name type="scientific">Enhygromyxa salina</name>
    <dbReference type="NCBI Taxonomy" id="215803"/>
    <lineage>
        <taxon>Bacteria</taxon>
        <taxon>Pseudomonadati</taxon>
        <taxon>Myxococcota</taxon>
        <taxon>Polyangia</taxon>
        <taxon>Nannocystales</taxon>
        <taxon>Nannocystaceae</taxon>
        <taxon>Enhygromyxa</taxon>
    </lineage>
</organism>
<gene>
    <name evidence="1" type="ORF">ENSA7_42640</name>
</gene>
<evidence type="ECO:0000313" key="2">
    <source>
        <dbReference type="Proteomes" id="UP000238823"/>
    </source>
</evidence>
<dbReference type="EMBL" id="PVNL01000086">
    <property type="protein sequence ID" value="PRQ06002.1"/>
    <property type="molecule type" value="Genomic_DNA"/>
</dbReference>
<sequence length="134" mass="14773">MSVRHRCGQVSVLSTPDDQHSRLTYEVEQASWREMAAELLHEATFDATSLSDAASRLGLKRADLETWIRWSRGSDGGVQAGYLVRLGSWSEMAEALLLSVVADAGSARKAAPILGVPRSTLGHWVRKAKRRGLW</sequence>
<reference evidence="1 2" key="1">
    <citation type="submission" date="2018-03" db="EMBL/GenBank/DDBJ databases">
        <title>Draft Genome Sequences of the Obligatory Marine Myxobacteria Enhygromyxa salina SWB007.</title>
        <authorList>
            <person name="Poehlein A."/>
            <person name="Moghaddam J.A."/>
            <person name="Harms H."/>
            <person name="Alanjari M."/>
            <person name="Koenig G.M."/>
            <person name="Daniel R."/>
            <person name="Schaeberle T.F."/>
        </authorList>
    </citation>
    <scope>NUCLEOTIDE SEQUENCE [LARGE SCALE GENOMIC DNA]</scope>
    <source>
        <strain evidence="1 2">SWB007</strain>
    </source>
</reference>
<dbReference type="AlphaFoldDB" id="A0A2S9YLT6"/>